<dbReference type="EMBL" id="JAPDDS010000004">
    <property type="protein sequence ID" value="MCW1884857.1"/>
    <property type="molecule type" value="Genomic_DNA"/>
</dbReference>
<dbReference type="PANTHER" id="PTHR15337">
    <property type="entry name" value="ANTERIOR GRADIENT PROTEIN-RELATED"/>
    <property type="match status" value="1"/>
</dbReference>
<dbReference type="PANTHER" id="PTHR15337:SF11">
    <property type="entry name" value="THIOREDOXIN DOMAIN-CONTAINING PROTEIN"/>
    <property type="match status" value="1"/>
</dbReference>
<comment type="caution">
    <text evidence="4">The sequence shown here is derived from an EMBL/GenBank/DDBJ whole genome shotgun (WGS) entry which is preliminary data.</text>
</comment>
<keyword evidence="1 2" id="KW-0732">Signal</keyword>
<feature type="domain" description="Thioredoxin" evidence="3">
    <location>
        <begin position="6"/>
        <end position="148"/>
    </location>
</feature>
<proteinExistence type="predicted"/>
<sequence>MNTRHILAAACAATFAVTSAFAGGEGWTHDFAAAKKQADSEKKDLLMDFTGSDWCGWCIKLNDEVFKHDAFKTGVKDKFVLVELDYPEDKSKLSEETQKQNEELQGKYGIQGFPTILLCDAEGKPFAKTGYQAGGPEKYVAHLDELRAKKETRDKAFADAGKAEGTAKAKALVAALDAMELEDETVGAFYGDVVEQIKTADPKDETGYAKKLAMKQKFAEFGKKLNESKNHDEALAFVEKSEGEFEGEQKQQIVGIKAQIYAMTGKFDEAIKTADEAKAIAPDSAMVGQLENFKKNVEAAKAKAAAAPKEEGKEDAGE</sequence>
<evidence type="ECO:0000256" key="1">
    <source>
        <dbReference type="ARBA" id="ARBA00022729"/>
    </source>
</evidence>
<organism evidence="4 5">
    <name type="scientific">Luteolibacter flavescens</name>
    <dbReference type="NCBI Taxonomy" id="1859460"/>
    <lineage>
        <taxon>Bacteria</taxon>
        <taxon>Pseudomonadati</taxon>
        <taxon>Verrucomicrobiota</taxon>
        <taxon>Verrucomicrobiia</taxon>
        <taxon>Verrucomicrobiales</taxon>
        <taxon>Verrucomicrobiaceae</taxon>
        <taxon>Luteolibacter</taxon>
    </lineage>
</organism>
<dbReference type="SUPFAM" id="SSF52833">
    <property type="entry name" value="Thioredoxin-like"/>
    <property type="match status" value="1"/>
</dbReference>
<feature type="chain" id="PRO_5047254901" evidence="2">
    <location>
        <begin position="23"/>
        <end position="318"/>
    </location>
</feature>
<dbReference type="InterPro" id="IPR013766">
    <property type="entry name" value="Thioredoxin_domain"/>
</dbReference>
<dbReference type="InterPro" id="IPR011990">
    <property type="entry name" value="TPR-like_helical_dom_sf"/>
</dbReference>
<evidence type="ECO:0000256" key="2">
    <source>
        <dbReference type="SAM" id="SignalP"/>
    </source>
</evidence>
<evidence type="ECO:0000313" key="4">
    <source>
        <dbReference type="EMBL" id="MCW1884857.1"/>
    </source>
</evidence>
<dbReference type="RefSeq" id="WP_264500814.1">
    <property type="nucleotide sequence ID" value="NZ_JAPDDS010000004.1"/>
</dbReference>
<evidence type="ECO:0000313" key="5">
    <source>
        <dbReference type="Proteomes" id="UP001207930"/>
    </source>
</evidence>
<dbReference type="PROSITE" id="PS51352">
    <property type="entry name" value="THIOREDOXIN_2"/>
    <property type="match status" value="1"/>
</dbReference>
<gene>
    <name evidence="4" type="ORF">OKA04_08965</name>
</gene>
<name>A0ABT3FN23_9BACT</name>
<accession>A0ABT3FN23</accession>
<feature type="signal peptide" evidence="2">
    <location>
        <begin position="1"/>
        <end position="22"/>
    </location>
</feature>
<dbReference type="SUPFAM" id="SSF48452">
    <property type="entry name" value="TPR-like"/>
    <property type="match status" value="1"/>
</dbReference>
<reference evidence="4 5" key="1">
    <citation type="submission" date="2022-10" db="EMBL/GenBank/DDBJ databases">
        <title>Luteolibacter flavescens strain MCCC 1K03193, whole genome shotgun sequencing project.</title>
        <authorList>
            <person name="Zhao G."/>
            <person name="Shen L."/>
        </authorList>
    </citation>
    <scope>NUCLEOTIDE SEQUENCE [LARGE SCALE GENOMIC DNA]</scope>
    <source>
        <strain evidence="4 5">MCCC 1K03193</strain>
    </source>
</reference>
<protein>
    <submittedName>
        <fullName evidence="4">Thioredoxin family protein</fullName>
    </submittedName>
</protein>
<dbReference type="Gene3D" id="3.40.30.10">
    <property type="entry name" value="Glutaredoxin"/>
    <property type="match status" value="1"/>
</dbReference>
<dbReference type="Pfam" id="PF13899">
    <property type="entry name" value="Thioredoxin_7"/>
    <property type="match status" value="1"/>
</dbReference>
<dbReference type="InterPro" id="IPR036249">
    <property type="entry name" value="Thioredoxin-like_sf"/>
</dbReference>
<dbReference type="Proteomes" id="UP001207930">
    <property type="component" value="Unassembled WGS sequence"/>
</dbReference>
<dbReference type="InterPro" id="IPR051099">
    <property type="entry name" value="AGR/TXD"/>
</dbReference>
<keyword evidence="5" id="KW-1185">Reference proteome</keyword>
<evidence type="ECO:0000259" key="3">
    <source>
        <dbReference type="PROSITE" id="PS51352"/>
    </source>
</evidence>